<organism evidence="1 2">
    <name type="scientific">Stutzerimonas marianensis</name>
    <dbReference type="NCBI Taxonomy" id="2929513"/>
    <lineage>
        <taxon>Bacteria</taxon>
        <taxon>Pseudomonadati</taxon>
        <taxon>Pseudomonadota</taxon>
        <taxon>Gammaproteobacteria</taxon>
        <taxon>Pseudomonadales</taxon>
        <taxon>Pseudomonadaceae</taxon>
        <taxon>Stutzerimonas</taxon>
    </lineage>
</organism>
<proteinExistence type="predicted"/>
<evidence type="ECO:0000313" key="2">
    <source>
        <dbReference type="Proteomes" id="UP001139682"/>
    </source>
</evidence>
<dbReference type="GO" id="GO:0015035">
    <property type="term" value="F:protein-disulfide reductase activity"/>
    <property type="evidence" value="ECO:0007669"/>
    <property type="project" value="InterPro"/>
</dbReference>
<name>A0A9X2ASB8_9GAMM</name>
<sequence length="131" mass="14769">MSPALPLTLFVDGACPLCAREIAWLRRHADPARLQLVDINDPDFAVEGRSTDQLRAKLHALSANGQWLTGLDATYWSWRAAGLHTWAAPLGWRPLRPLLLAAYRLFSLARPHLAWLPHPDGARRCTDRCKR</sequence>
<dbReference type="EMBL" id="JALGRD010000004">
    <property type="protein sequence ID" value="MCJ0973520.1"/>
    <property type="molecule type" value="Genomic_DNA"/>
</dbReference>
<dbReference type="PANTHER" id="PTHR34290:SF2">
    <property type="entry name" value="OS04G0668800 PROTEIN"/>
    <property type="match status" value="1"/>
</dbReference>
<comment type="caution">
    <text evidence="1">The sequence shown here is derived from an EMBL/GenBank/DDBJ whole genome shotgun (WGS) entry which is preliminary data.</text>
</comment>
<accession>A0A9X2ASB8</accession>
<dbReference type="AlphaFoldDB" id="A0A9X2ASB8"/>
<dbReference type="RefSeq" id="WP_243605643.1">
    <property type="nucleotide sequence ID" value="NZ_JALGRD010000004.1"/>
</dbReference>
<dbReference type="Pfam" id="PF04134">
    <property type="entry name" value="DCC1-like"/>
    <property type="match status" value="1"/>
</dbReference>
<gene>
    <name evidence="1" type="ORF">MST27_09080</name>
</gene>
<evidence type="ECO:0000313" key="1">
    <source>
        <dbReference type="EMBL" id="MCJ0973520.1"/>
    </source>
</evidence>
<dbReference type="InterPro" id="IPR007263">
    <property type="entry name" value="DCC1-like"/>
</dbReference>
<dbReference type="PANTHER" id="PTHR34290">
    <property type="entry name" value="SI:CH73-390P7.2"/>
    <property type="match status" value="1"/>
</dbReference>
<keyword evidence="2" id="KW-1185">Reference proteome</keyword>
<reference evidence="1" key="1">
    <citation type="submission" date="2022-03" db="EMBL/GenBank/DDBJ databases">
        <title>Pseudomonas marianensis sp. nov., a marine bacterium isolated from deep-sea sediments of the Mariana Trench.</title>
        <authorList>
            <person name="Wei Y."/>
        </authorList>
    </citation>
    <scope>NUCLEOTIDE SEQUENCE</scope>
    <source>
        <strain evidence="1">PS1</strain>
    </source>
</reference>
<dbReference type="Proteomes" id="UP001139682">
    <property type="component" value="Unassembled WGS sequence"/>
</dbReference>
<protein>
    <submittedName>
        <fullName evidence="1">DUF393 domain-containing protein</fullName>
    </submittedName>
</protein>
<dbReference type="InterPro" id="IPR044691">
    <property type="entry name" value="DCC1_Trx"/>
</dbReference>